<dbReference type="EMBL" id="JASMQC010000017">
    <property type="protein sequence ID" value="KAK1939065.1"/>
    <property type="molecule type" value="Genomic_DNA"/>
</dbReference>
<reference evidence="1" key="1">
    <citation type="submission" date="2023-08" db="EMBL/GenBank/DDBJ databases">
        <title>Reference Genome Resource for the Citrus Pathogen Phytophthora citrophthora.</title>
        <authorList>
            <person name="Moller H."/>
            <person name="Coetzee B."/>
            <person name="Rose L.J."/>
            <person name="Van Niekerk J.M."/>
        </authorList>
    </citation>
    <scope>NUCLEOTIDE SEQUENCE</scope>
    <source>
        <strain evidence="1">STE-U-9442</strain>
    </source>
</reference>
<protein>
    <submittedName>
        <fullName evidence="1">Uncharacterized protein</fullName>
    </submittedName>
</protein>
<comment type="caution">
    <text evidence="1">The sequence shown here is derived from an EMBL/GenBank/DDBJ whole genome shotgun (WGS) entry which is preliminary data.</text>
</comment>
<keyword evidence="2" id="KW-1185">Reference proteome</keyword>
<accession>A0AAD9LJR7</accession>
<name>A0AAD9LJR7_9STRA</name>
<proteinExistence type="predicted"/>
<gene>
    <name evidence="1" type="ORF">P3T76_009140</name>
</gene>
<dbReference type="Proteomes" id="UP001259832">
    <property type="component" value="Unassembled WGS sequence"/>
</dbReference>
<evidence type="ECO:0000313" key="1">
    <source>
        <dbReference type="EMBL" id="KAK1939065.1"/>
    </source>
</evidence>
<organism evidence="1 2">
    <name type="scientific">Phytophthora citrophthora</name>
    <dbReference type="NCBI Taxonomy" id="4793"/>
    <lineage>
        <taxon>Eukaryota</taxon>
        <taxon>Sar</taxon>
        <taxon>Stramenopiles</taxon>
        <taxon>Oomycota</taxon>
        <taxon>Peronosporomycetes</taxon>
        <taxon>Peronosporales</taxon>
        <taxon>Peronosporaceae</taxon>
        <taxon>Phytophthora</taxon>
    </lineage>
</organism>
<sequence>MDQIVKSMCEFSVAWTMAFCKDMIDGGKATPELADIHLWNRILAANMSDGVARSFHERMFNLDLKARNSREGYVKYITSVFDTLPIPVQKQWELLHCLSGFELLLLSLCPVLFKIRNWLQSLIVETSSFLPHNGMELLSNGTLLRLLRRMWDTNSCKLFRRRLLEMNVRLLSWH</sequence>
<evidence type="ECO:0000313" key="2">
    <source>
        <dbReference type="Proteomes" id="UP001259832"/>
    </source>
</evidence>
<dbReference type="AlphaFoldDB" id="A0AAD9LJR7"/>